<keyword evidence="2" id="KW-1185">Reference proteome</keyword>
<evidence type="ECO:0000313" key="1">
    <source>
        <dbReference type="EMBL" id="CQR70652.1"/>
    </source>
</evidence>
<dbReference type="Proteomes" id="UP000049855">
    <property type="component" value="Unassembled WGS sequence"/>
</dbReference>
<sequence length="39" mass="4011">MSKDFAGSILSGLLVRPVLPVAIGLELAALQQAPDPPQP</sequence>
<reference evidence="2" key="1">
    <citation type="submission" date="2015-03" db="EMBL/GenBank/DDBJ databases">
        <authorList>
            <person name="Nijsse Bart"/>
        </authorList>
    </citation>
    <scope>NUCLEOTIDE SEQUENCE [LARGE SCALE GENOMIC DNA]</scope>
</reference>
<dbReference type="EMBL" id="CTRP01000003">
    <property type="protein sequence ID" value="CQR70652.1"/>
    <property type="molecule type" value="Genomic_DNA"/>
</dbReference>
<proteinExistence type="predicted"/>
<protein>
    <submittedName>
        <fullName evidence="1">Uncharacterized protein</fullName>
    </submittedName>
</protein>
<gene>
    <name evidence="1" type="ORF">SpAn4DRAFT_1630</name>
</gene>
<name>A0A0U1KTA2_9FIRM</name>
<dbReference type="AlphaFoldDB" id="A0A0U1KTA2"/>
<organism evidence="1 2">
    <name type="scientific">Sporomusa ovata</name>
    <dbReference type="NCBI Taxonomy" id="2378"/>
    <lineage>
        <taxon>Bacteria</taxon>
        <taxon>Bacillati</taxon>
        <taxon>Bacillota</taxon>
        <taxon>Negativicutes</taxon>
        <taxon>Selenomonadales</taxon>
        <taxon>Sporomusaceae</taxon>
        <taxon>Sporomusa</taxon>
    </lineage>
</organism>
<evidence type="ECO:0000313" key="2">
    <source>
        <dbReference type="Proteomes" id="UP000049855"/>
    </source>
</evidence>
<accession>A0A0U1KTA2</accession>